<accession>A0ABU9GNI6</accession>
<protein>
    <submittedName>
        <fullName evidence="2">Uncharacterized protein</fullName>
    </submittedName>
</protein>
<organism evidence="2 3">
    <name type="scientific">Psychromonas aquatilis</name>
    <dbReference type="NCBI Taxonomy" id="2005072"/>
    <lineage>
        <taxon>Bacteria</taxon>
        <taxon>Pseudomonadati</taxon>
        <taxon>Pseudomonadota</taxon>
        <taxon>Gammaproteobacteria</taxon>
        <taxon>Alteromonadales</taxon>
        <taxon>Psychromonadaceae</taxon>
        <taxon>Psychromonas</taxon>
    </lineage>
</organism>
<evidence type="ECO:0000313" key="2">
    <source>
        <dbReference type="EMBL" id="MEL0628871.1"/>
    </source>
</evidence>
<dbReference type="Proteomes" id="UP001369082">
    <property type="component" value="Unassembled WGS sequence"/>
</dbReference>
<comment type="caution">
    <text evidence="2">The sequence shown here is derived from an EMBL/GenBank/DDBJ whole genome shotgun (WGS) entry which is preliminary data.</text>
</comment>
<keyword evidence="3" id="KW-1185">Reference proteome</keyword>
<proteinExistence type="predicted"/>
<sequence>MQKSNLQIRSLVIIIASTVCLLALNANSSENGTCNIKGNISYNTGEKIYHVKGQKYYEKTKINENKGEKYFCSEAEAKKQGWRKSES</sequence>
<gene>
    <name evidence="2" type="ORF">V6256_04540</name>
</gene>
<keyword evidence="1" id="KW-0732">Signal</keyword>
<dbReference type="EMBL" id="JBAKAZ010000010">
    <property type="protein sequence ID" value="MEL0628871.1"/>
    <property type="molecule type" value="Genomic_DNA"/>
</dbReference>
<feature type="chain" id="PRO_5046434906" evidence="1">
    <location>
        <begin position="29"/>
        <end position="87"/>
    </location>
</feature>
<evidence type="ECO:0000313" key="3">
    <source>
        <dbReference type="Proteomes" id="UP001369082"/>
    </source>
</evidence>
<dbReference type="RefSeq" id="WP_341596885.1">
    <property type="nucleotide sequence ID" value="NZ_JBAKAZ010000010.1"/>
</dbReference>
<name>A0ABU9GNI6_9GAMM</name>
<feature type="signal peptide" evidence="1">
    <location>
        <begin position="1"/>
        <end position="28"/>
    </location>
</feature>
<evidence type="ECO:0000256" key="1">
    <source>
        <dbReference type="SAM" id="SignalP"/>
    </source>
</evidence>
<reference evidence="2 3" key="1">
    <citation type="submission" date="2024-02" db="EMBL/GenBank/DDBJ databases">
        <title>Bacteria isolated from the canopy kelp, Nereocystis luetkeana.</title>
        <authorList>
            <person name="Pfister C.A."/>
            <person name="Younker I.T."/>
            <person name="Light S.H."/>
        </authorList>
    </citation>
    <scope>NUCLEOTIDE SEQUENCE [LARGE SCALE GENOMIC DNA]</scope>
    <source>
        <strain evidence="2 3">TI.1.05</strain>
    </source>
</reference>